<feature type="region of interest" description="Disordered" evidence="1">
    <location>
        <begin position="85"/>
        <end position="178"/>
    </location>
</feature>
<dbReference type="Proteomes" id="UP001295423">
    <property type="component" value="Unassembled WGS sequence"/>
</dbReference>
<comment type="caution">
    <text evidence="2">The sequence shown here is derived from an EMBL/GenBank/DDBJ whole genome shotgun (WGS) entry which is preliminary data.</text>
</comment>
<dbReference type="AlphaFoldDB" id="A0AAD2FD72"/>
<gene>
    <name evidence="2" type="ORF">CYCCA115_LOCUS1589</name>
</gene>
<keyword evidence="3" id="KW-1185">Reference proteome</keyword>
<organism evidence="2 3">
    <name type="scientific">Cylindrotheca closterium</name>
    <dbReference type="NCBI Taxonomy" id="2856"/>
    <lineage>
        <taxon>Eukaryota</taxon>
        <taxon>Sar</taxon>
        <taxon>Stramenopiles</taxon>
        <taxon>Ochrophyta</taxon>
        <taxon>Bacillariophyta</taxon>
        <taxon>Bacillariophyceae</taxon>
        <taxon>Bacillariophycidae</taxon>
        <taxon>Bacillariales</taxon>
        <taxon>Bacillariaceae</taxon>
        <taxon>Cylindrotheca</taxon>
    </lineage>
</organism>
<sequence>MEGSSQQDQALEVQDAPSSPESEATVLTEDLPHTADWVALRQRNASQLQSLSVASSFDSQETVLTEDLPNTNDWLRLRKSRDHHISNAATTTTTTSPTAATRAKNSNAKPLSSPPEAAKSNTTELAPTKVTPPFQNDAHRRDQAQNVKRPTTVTCSNNENIDSNMKNHRSPMRDQWKADPISPLTQDLANSQSQQSNGWIQGLPHQRTKTEESHTTHTVSSSPPSLFPKNKQPQSPQSPQSPADSILSDPLFSAQTRNTKKRPLLSPPFTQNDNNTNDKDNTDDSSNTIPSPPPKKQPWFQKKRKTKKRNLQQMRLKFG</sequence>
<feature type="compositionally biased region" description="Low complexity" evidence="1">
    <location>
        <begin position="232"/>
        <end position="242"/>
    </location>
</feature>
<protein>
    <submittedName>
        <fullName evidence="2">Uncharacterized protein</fullName>
    </submittedName>
</protein>
<name>A0AAD2FD72_9STRA</name>
<feature type="compositionally biased region" description="Polar residues" evidence="1">
    <location>
        <begin position="144"/>
        <end position="164"/>
    </location>
</feature>
<feature type="region of interest" description="Disordered" evidence="1">
    <location>
        <begin position="1"/>
        <end position="30"/>
    </location>
</feature>
<reference evidence="2" key="1">
    <citation type="submission" date="2023-08" db="EMBL/GenBank/DDBJ databases">
        <authorList>
            <person name="Audoor S."/>
            <person name="Bilcke G."/>
        </authorList>
    </citation>
    <scope>NUCLEOTIDE SEQUENCE</scope>
</reference>
<evidence type="ECO:0000313" key="3">
    <source>
        <dbReference type="Proteomes" id="UP001295423"/>
    </source>
</evidence>
<feature type="region of interest" description="Disordered" evidence="1">
    <location>
        <begin position="204"/>
        <end position="319"/>
    </location>
</feature>
<accession>A0AAD2FD72</accession>
<feature type="compositionally biased region" description="Low complexity" evidence="1">
    <location>
        <begin position="88"/>
        <end position="103"/>
    </location>
</feature>
<dbReference type="EMBL" id="CAKOGP040000069">
    <property type="protein sequence ID" value="CAJ1929017.1"/>
    <property type="molecule type" value="Genomic_DNA"/>
</dbReference>
<feature type="compositionally biased region" description="Basic residues" evidence="1">
    <location>
        <begin position="301"/>
        <end position="310"/>
    </location>
</feature>
<evidence type="ECO:0000313" key="2">
    <source>
        <dbReference type="EMBL" id="CAJ1929017.1"/>
    </source>
</evidence>
<proteinExistence type="predicted"/>
<evidence type="ECO:0000256" key="1">
    <source>
        <dbReference type="SAM" id="MobiDB-lite"/>
    </source>
</evidence>